<reference evidence="2 3" key="1">
    <citation type="submission" date="2018-03" db="EMBL/GenBank/DDBJ databases">
        <title>Genome sequence of Clostridium liquoris DSM 100320.</title>
        <authorList>
            <person name="Poehlein A."/>
            <person name="Daniel R."/>
        </authorList>
    </citation>
    <scope>NUCLEOTIDE SEQUENCE [LARGE SCALE GENOMIC DNA]</scope>
    <source>
        <strain evidence="2 3">DSM 100320</strain>
    </source>
</reference>
<organism evidence="2 3">
    <name type="scientific">Clostridium liquoris</name>
    <dbReference type="NCBI Taxonomy" id="1289519"/>
    <lineage>
        <taxon>Bacteria</taxon>
        <taxon>Bacillati</taxon>
        <taxon>Bacillota</taxon>
        <taxon>Clostridia</taxon>
        <taxon>Eubacteriales</taxon>
        <taxon>Clostridiaceae</taxon>
        <taxon>Clostridium</taxon>
    </lineage>
</organism>
<feature type="transmembrane region" description="Helical" evidence="1">
    <location>
        <begin position="85"/>
        <end position="107"/>
    </location>
</feature>
<protein>
    <submittedName>
        <fullName evidence="2">Lipoteichoic acid synthase 2</fullName>
    </submittedName>
</protein>
<keyword evidence="1" id="KW-1133">Transmembrane helix</keyword>
<dbReference type="RefSeq" id="WP_106062734.1">
    <property type="nucleotide sequence ID" value="NZ_PVXO01000009.1"/>
</dbReference>
<sequence length="261" mass="29973">MDIRNIEQPKSDNALNNLFYNMDLQWTQHWEVLSFLIIVAAKVLYYGKLISPGFFDPKLVQAPVVASILPLAAIAYLFKNKGRTRILYILNIIISIILFADTVYYSYFKDIISIGVIRDGLLLKDVSSSLGALIKPKDFVYFIDIILFIPLNMIMKRVNRKELSFRLRMMIFILMFSLGIIFDGNFIYKLSKEQPLLITTMSNKLYLTRALGNVNFHILDGYNFIANKISSSKSISDSIKNREHSFKIDDKVGLGLIKSDF</sequence>
<keyword evidence="1" id="KW-0812">Transmembrane</keyword>
<gene>
    <name evidence="2" type="primary">ltaS2_1</name>
    <name evidence="2" type="ORF">CLLI_05670</name>
</gene>
<accession>A0A2T0B8P2</accession>
<feature type="transmembrane region" description="Helical" evidence="1">
    <location>
        <begin position="59"/>
        <end position="78"/>
    </location>
</feature>
<proteinExistence type="predicted"/>
<feature type="transmembrane region" description="Helical" evidence="1">
    <location>
        <begin position="30"/>
        <end position="47"/>
    </location>
</feature>
<comment type="caution">
    <text evidence="2">The sequence shown here is derived from an EMBL/GenBank/DDBJ whole genome shotgun (WGS) entry which is preliminary data.</text>
</comment>
<keyword evidence="1" id="KW-0472">Membrane</keyword>
<dbReference type="Proteomes" id="UP000239706">
    <property type="component" value="Unassembled WGS sequence"/>
</dbReference>
<name>A0A2T0B8P2_9CLOT</name>
<dbReference type="EMBL" id="PVXO01000009">
    <property type="protein sequence ID" value="PRR80183.1"/>
    <property type="molecule type" value="Genomic_DNA"/>
</dbReference>
<evidence type="ECO:0000313" key="2">
    <source>
        <dbReference type="EMBL" id="PRR80183.1"/>
    </source>
</evidence>
<evidence type="ECO:0000256" key="1">
    <source>
        <dbReference type="SAM" id="Phobius"/>
    </source>
</evidence>
<dbReference type="OrthoDB" id="5901192at2"/>
<feature type="transmembrane region" description="Helical" evidence="1">
    <location>
        <begin position="139"/>
        <end position="155"/>
    </location>
</feature>
<keyword evidence="3" id="KW-1185">Reference proteome</keyword>
<evidence type="ECO:0000313" key="3">
    <source>
        <dbReference type="Proteomes" id="UP000239706"/>
    </source>
</evidence>
<feature type="transmembrane region" description="Helical" evidence="1">
    <location>
        <begin position="167"/>
        <end position="188"/>
    </location>
</feature>
<dbReference type="AlphaFoldDB" id="A0A2T0B8P2"/>